<dbReference type="AlphaFoldDB" id="A0A0G4I5W5"/>
<dbReference type="GO" id="GO:0005762">
    <property type="term" value="C:mitochondrial large ribosomal subunit"/>
    <property type="evidence" value="ECO:0007669"/>
    <property type="project" value="TreeGrafter"/>
</dbReference>
<dbReference type="EMBL" id="CDMZ01005237">
    <property type="protein sequence ID" value="CEM52412.1"/>
    <property type="molecule type" value="Genomic_DNA"/>
</dbReference>
<dbReference type="GO" id="GO:0003735">
    <property type="term" value="F:structural constituent of ribosome"/>
    <property type="evidence" value="ECO:0007669"/>
    <property type="project" value="InterPro"/>
</dbReference>
<evidence type="ECO:0008006" key="3">
    <source>
        <dbReference type="Google" id="ProtNLM"/>
    </source>
</evidence>
<name>A0A0G4I5W5_9ALVE</name>
<sequence length="177" mass="20822">MPSISSQMGLYHDEDFNTFYKTAFTLKRTAQKVKATTFKKDFRSEALNTTIPNLRVTTSALHAMDDIGGFDAYILRTPPQELRSNTGEKMRKLMYYYMEHPEVKSWGLPWKVFLRAKDQADPYFARHLHLSRKERNEKLLAKTNKRFSPYYLPSSQNMHPERQPFIEGSEEPEHINL</sequence>
<evidence type="ECO:0000256" key="1">
    <source>
        <dbReference type="SAM" id="MobiDB-lite"/>
    </source>
</evidence>
<feature type="region of interest" description="Disordered" evidence="1">
    <location>
        <begin position="151"/>
        <end position="177"/>
    </location>
</feature>
<dbReference type="PANTHER" id="PTHR13528:SF2">
    <property type="entry name" value="LARGE RIBOSOMAL SUBUNIT PROTEIN BL28M"/>
    <property type="match status" value="1"/>
</dbReference>
<reference evidence="2" key="1">
    <citation type="submission" date="2014-11" db="EMBL/GenBank/DDBJ databases">
        <authorList>
            <person name="Otto D Thomas"/>
            <person name="Naeem Raeece"/>
        </authorList>
    </citation>
    <scope>NUCLEOTIDE SEQUENCE</scope>
</reference>
<dbReference type="VEuPathDB" id="CryptoDB:Cvel_11248"/>
<dbReference type="PhylomeDB" id="A0A0G4I5W5"/>
<organism evidence="2">
    <name type="scientific">Chromera velia CCMP2878</name>
    <dbReference type="NCBI Taxonomy" id="1169474"/>
    <lineage>
        <taxon>Eukaryota</taxon>
        <taxon>Sar</taxon>
        <taxon>Alveolata</taxon>
        <taxon>Colpodellida</taxon>
        <taxon>Chromeraceae</taxon>
        <taxon>Chromera</taxon>
    </lineage>
</organism>
<dbReference type="InterPro" id="IPR026569">
    <property type="entry name" value="Ribosomal_bL28"/>
</dbReference>
<gene>
    <name evidence="2" type="ORF">Cvel_11248</name>
</gene>
<protein>
    <recommendedName>
        <fullName evidence="3">Ribosomal protein L28</fullName>
    </recommendedName>
</protein>
<proteinExistence type="predicted"/>
<dbReference type="PANTHER" id="PTHR13528">
    <property type="entry name" value="39S RIBOSOMAL PROTEIN L28, MITOCHONDRIAL"/>
    <property type="match status" value="1"/>
</dbReference>
<accession>A0A0G4I5W5</accession>
<evidence type="ECO:0000313" key="2">
    <source>
        <dbReference type="EMBL" id="CEM52412.1"/>
    </source>
</evidence>